<keyword evidence="7 8" id="KW-0449">Lipoprotein</keyword>
<reference evidence="10" key="1">
    <citation type="journal article" date="2014" name="Int. J. Syst. Evol. Microbiol.">
        <title>Complete genome sequence of Corynebacterium casei LMG S-19264T (=DSM 44701T), isolated from a smear-ripened cheese.</title>
        <authorList>
            <consortium name="US DOE Joint Genome Institute (JGI-PGF)"/>
            <person name="Walter F."/>
            <person name="Albersmeier A."/>
            <person name="Kalinowski J."/>
            <person name="Ruckert C."/>
        </authorList>
    </citation>
    <scope>NUCLEOTIDE SEQUENCE</scope>
    <source>
        <strain evidence="10">CGMCC 1.15762</strain>
    </source>
</reference>
<evidence type="ECO:0000256" key="1">
    <source>
        <dbReference type="ARBA" id="ARBA00004459"/>
    </source>
</evidence>
<dbReference type="PANTHER" id="PTHR30046">
    <property type="entry name" value="FLAGELLAR M-RING PROTEIN"/>
    <property type="match status" value="1"/>
</dbReference>
<accession>A0A8J2ZNI0</accession>
<dbReference type="GO" id="GO:0009306">
    <property type="term" value="P:protein secretion"/>
    <property type="evidence" value="ECO:0007669"/>
    <property type="project" value="InterPro"/>
</dbReference>
<evidence type="ECO:0000256" key="6">
    <source>
        <dbReference type="ARBA" id="ARBA00023237"/>
    </source>
</evidence>
<dbReference type="Gene3D" id="3.30.70.1530">
    <property type="entry name" value="Hypothetical protein rpa1041"/>
    <property type="match status" value="1"/>
</dbReference>
<keyword evidence="8" id="KW-1133">Transmembrane helix</keyword>
<dbReference type="GO" id="GO:0009279">
    <property type="term" value="C:cell outer membrane"/>
    <property type="evidence" value="ECO:0007669"/>
    <property type="project" value="UniProtKB-SubCell"/>
</dbReference>
<evidence type="ECO:0000259" key="9">
    <source>
        <dbReference type="Pfam" id="PF01514"/>
    </source>
</evidence>
<evidence type="ECO:0000256" key="2">
    <source>
        <dbReference type="ARBA" id="ARBA00009509"/>
    </source>
</evidence>
<proteinExistence type="inferred from homology"/>
<keyword evidence="6 8" id="KW-0998">Cell outer membrane</keyword>
<dbReference type="PANTHER" id="PTHR30046:SF2">
    <property type="entry name" value="YOP PROTEINS TRANSLOCATION LIPOPROTEIN J"/>
    <property type="match status" value="1"/>
</dbReference>
<feature type="transmembrane region" description="Helical" evidence="8">
    <location>
        <begin position="232"/>
        <end position="256"/>
    </location>
</feature>
<dbReference type="Pfam" id="PF01514">
    <property type="entry name" value="YscJ_FliF"/>
    <property type="match status" value="1"/>
</dbReference>
<dbReference type="InterPro" id="IPR003282">
    <property type="entry name" value="T3SS_SctJ"/>
</dbReference>
<sequence>MCYHLTALRFAALAGLLLLAACKEPLYTGLDEVQTNEMVAILQASGIEAGRRRDKDGLYEVMVTPAEIGAAVTVLRGEGYPKRRFASLGEVFPDEGIVGTPFEERARFMFALNEELSHTVSEIAGIRSARVQVMIPPQPRYGEAVNRSSASVALHYEPEFEPGPAIPTIKSLIAHSVPHLEYDRVDIAAFPASGMKRVVSATDAPDSAVPRPNNSPAVNGASLLPWGDRGQLALLAAVAALIVLGVGVMAIVHGLLRRPRG</sequence>
<reference evidence="10" key="2">
    <citation type="submission" date="2020-09" db="EMBL/GenBank/DDBJ databases">
        <authorList>
            <person name="Sun Q."/>
            <person name="Zhou Y."/>
        </authorList>
    </citation>
    <scope>NUCLEOTIDE SEQUENCE</scope>
    <source>
        <strain evidence="10">CGMCC 1.15762</strain>
    </source>
</reference>
<keyword evidence="4 8" id="KW-0472">Membrane</keyword>
<evidence type="ECO:0000256" key="7">
    <source>
        <dbReference type="ARBA" id="ARBA00023288"/>
    </source>
</evidence>
<protein>
    <recommendedName>
        <fullName evidence="8">Lipoprotein</fullName>
    </recommendedName>
</protein>
<name>A0A8J2ZNI0_9RHOB</name>
<evidence type="ECO:0000313" key="11">
    <source>
        <dbReference type="Proteomes" id="UP000617145"/>
    </source>
</evidence>
<dbReference type="InterPro" id="IPR045851">
    <property type="entry name" value="AMP-bd_C_sf"/>
</dbReference>
<evidence type="ECO:0000256" key="5">
    <source>
        <dbReference type="ARBA" id="ARBA00023139"/>
    </source>
</evidence>
<evidence type="ECO:0000256" key="4">
    <source>
        <dbReference type="ARBA" id="ARBA00023136"/>
    </source>
</evidence>
<dbReference type="Gene3D" id="3.30.300.30">
    <property type="match status" value="1"/>
</dbReference>
<feature type="domain" description="Flagellar M-ring N-terminal" evidence="9">
    <location>
        <begin position="24"/>
        <end position="188"/>
    </location>
</feature>
<evidence type="ECO:0000256" key="3">
    <source>
        <dbReference type="ARBA" id="ARBA00022729"/>
    </source>
</evidence>
<keyword evidence="11" id="KW-1185">Reference proteome</keyword>
<organism evidence="10 11">
    <name type="scientific">Salipiger pallidus</name>
    <dbReference type="NCBI Taxonomy" id="1775170"/>
    <lineage>
        <taxon>Bacteria</taxon>
        <taxon>Pseudomonadati</taxon>
        <taxon>Pseudomonadota</taxon>
        <taxon>Alphaproteobacteria</taxon>
        <taxon>Rhodobacterales</taxon>
        <taxon>Roseobacteraceae</taxon>
        <taxon>Salipiger</taxon>
    </lineage>
</organism>
<dbReference type="EMBL" id="BMJV01000009">
    <property type="protein sequence ID" value="GGG84069.1"/>
    <property type="molecule type" value="Genomic_DNA"/>
</dbReference>
<keyword evidence="8" id="KW-0812">Transmembrane</keyword>
<keyword evidence="3 8" id="KW-0732">Signal</keyword>
<dbReference type="Proteomes" id="UP000617145">
    <property type="component" value="Unassembled WGS sequence"/>
</dbReference>
<comment type="similarity">
    <text evidence="2 8">Belongs to the YscJ lipoprotein family.</text>
</comment>
<dbReference type="InterPro" id="IPR006182">
    <property type="entry name" value="FliF_N_dom"/>
</dbReference>
<keyword evidence="5 8" id="KW-0564">Palmitate</keyword>
<evidence type="ECO:0000313" key="10">
    <source>
        <dbReference type="EMBL" id="GGG84069.1"/>
    </source>
</evidence>
<gene>
    <name evidence="10" type="ORF">GCM10011415_37640</name>
</gene>
<dbReference type="NCBIfam" id="TIGR02544">
    <property type="entry name" value="III_secr_YscJ"/>
    <property type="match status" value="1"/>
</dbReference>
<feature type="chain" id="PRO_5035340379" description="Lipoprotein" evidence="8">
    <location>
        <begin position="21"/>
        <end position="261"/>
    </location>
</feature>
<evidence type="ECO:0000256" key="8">
    <source>
        <dbReference type="RuleBase" id="RU364102"/>
    </source>
</evidence>
<comment type="subcellular location">
    <subcellularLocation>
        <location evidence="1">Cell outer membrane</location>
        <topology evidence="1">Lipid-anchor</topology>
    </subcellularLocation>
</comment>
<dbReference type="PRINTS" id="PR01338">
    <property type="entry name" value="TYPE3OMKPROT"/>
</dbReference>
<feature type="signal peptide" evidence="8">
    <location>
        <begin position="1"/>
        <end position="20"/>
    </location>
</feature>
<comment type="caution">
    <text evidence="10">The sequence shown here is derived from an EMBL/GenBank/DDBJ whole genome shotgun (WGS) entry which is preliminary data.</text>
</comment>
<dbReference type="InterPro" id="IPR043427">
    <property type="entry name" value="YscJ/FliF"/>
</dbReference>
<dbReference type="AlphaFoldDB" id="A0A8J2ZNI0"/>
<dbReference type="RefSeq" id="WP_188791832.1">
    <property type="nucleotide sequence ID" value="NZ_BMJV01000009.1"/>
</dbReference>